<dbReference type="Gene3D" id="2.40.170.20">
    <property type="entry name" value="TonB-dependent receptor, beta-barrel domain"/>
    <property type="match status" value="1"/>
</dbReference>
<keyword evidence="5" id="KW-0406">Ion transport</keyword>
<keyword evidence="4" id="KW-0732">Signal</keyword>
<evidence type="ECO:0000256" key="6">
    <source>
        <dbReference type="ARBA" id="ARBA00023077"/>
    </source>
</evidence>
<dbReference type="SUPFAM" id="SSF56935">
    <property type="entry name" value="Porins"/>
    <property type="match status" value="1"/>
</dbReference>
<dbReference type="Pfam" id="PF00593">
    <property type="entry name" value="TonB_dep_Rec_b-barrel"/>
    <property type="match status" value="1"/>
</dbReference>
<protein>
    <recommendedName>
        <fullName evidence="12">TonB-dependent receptor plug domain-containing protein</fullName>
    </recommendedName>
</protein>
<dbReference type="PROSITE" id="PS52016">
    <property type="entry name" value="TONB_DEPENDENT_REC_3"/>
    <property type="match status" value="1"/>
</dbReference>
<dbReference type="Pfam" id="PF07715">
    <property type="entry name" value="Plug"/>
    <property type="match status" value="1"/>
</dbReference>
<evidence type="ECO:0000259" key="10">
    <source>
        <dbReference type="Pfam" id="PF07715"/>
    </source>
</evidence>
<dbReference type="GO" id="GO:0006811">
    <property type="term" value="P:monoatomic ion transport"/>
    <property type="evidence" value="ECO:0007669"/>
    <property type="project" value="UniProtKB-KW"/>
</dbReference>
<comment type="subcellular location">
    <subcellularLocation>
        <location evidence="1">Cell outer membrane</location>
        <topology evidence="1">Multi-pass membrane protein</topology>
    </subcellularLocation>
</comment>
<dbReference type="PANTHER" id="PTHR30069:SF53">
    <property type="entry name" value="COLICIN I RECEPTOR-RELATED"/>
    <property type="match status" value="1"/>
</dbReference>
<evidence type="ECO:0008006" key="12">
    <source>
        <dbReference type="Google" id="ProtNLM"/>
    </source>
</evidence>
<organism evidence="11">
    <name type="scientific">marine metagenome</name>
    <dbReference type="NCBI Taxonomy" id="408172"/>
    <lineage>
        <taxon>unclassified sequences</taxon>
        <taxon>metagenomes</taxon>
        <taxon>ecological metagenomes</taxon>
    </lineage>
</organism>
<keyword evidence="3" id="KW-0812">Transmembrane</keyword>
<dbReference type="InterPro" id="IPR039426">
    <property type="entry name" value="TonB-dep_rcpt-like"/>
</dbReference>
<proteinExistence type="predicted"/>
<keyword evidence="6" id="KW-0798">TonB box</keyword>
<dbReference type="GO" id="GO:0009279">
    <property type="term" value="C:cell outer membrane"/>
    <property type="evidence" value="ECO:0007669"/>
    <property type="project" value="UniProtKB-SubCell"/>
</dbReference>
<dbReference type="EMBL" id="UINC01021510">
    <property type="protein sequence ID" value="SVA89194.1"/>
    <property type="molecule type" value="Genomic_DNA"/>
</dbReference>
<dbReference type="Gene3D" id="2.170.130.10">
    <property type="entry name" value="TonB-dependent receptor, plug domain"/>
    <property type="match status" value="1"/>
</dbReference>
<evidence type="ECO:0000256" key="7">
    <source>
        <dbReference type="ARBA" id="ARBA00023136"/>
    </source>
</evidence>
<accession>A0A381ZJ85</accession>
<evidence type="ECO:0000256" key="3">
    <source>
        <dbReference type="ARBA" id="ARBA00022692"/>
    </source>
</evidence>
<gene>
    <name evidence="11" type="ORF">METZ01_LOCUS142048</name>
</gene>
<dbReference type="InterPro" id="IPR037066">
    <property type="entry name" value="Plug_dom_sf"/>
</dbReference>
<feature type="domain" description="TonB-dependent receptor-like beta-barrel" evidence="9">
    <location>
        <begin position="206"/>
        <end position="565"/>
    </location>
</feature>
<reference evidence="11" key="1">
    <citation type="submission" date="2018-05" db="EMBL/GenBank/DDBJ databases">
        <authorList>
            <person name="Lanie J.A."/>
            <person name="Ng W.-L."/>
            <person name="Kazmierczak K.M."/>
            <person name="Andrzejewski T.M."/>
            <person name="Davidsen T.M."/>
            <person name="Wayne K.J."/>
            <person name="Tettelin H."/>
            <person name="Glass J.I."/>
            <person name="Rusch D."/>
            <person name="Podicherti R."/>
            <person name="Tsui H.-C.T."/>
            <person name="Winkler M.E."/>
        </authorList>
    </citation>
    <scope>NUCLEOTIDE SEQUENCE</scope>
</reference>
<evidence type="ECO:0000256" key="8">
    <source>
        <dbReference type="ARBA" id="ARBA00023237"/>
    </source>
</evidence>
<evidence type="ECO:0000256" key="2">
    <source>
        <dbReference type="ARBA" id="ARBA00022448"/>
    </source>
</evidence>
<dbReference type="InterPro" id="IPR012910">
    <property type="entry name" value="Plug_dom"/>
</dbReference>
<sequence length="598" mass="67353">MKHLYLFILSCLVALPLYAEKEEVEEIVSVVSSVPQKIAETNTTIDVIEKEDLKKLASTSLTSILSGYLGIDASSNGGLGQNTSLFLRGSNSNHTLVKVNGVKINPSTAGGASISNIDPSLISRIEVGSGPHSSIHGSEAIGGVINISTLPQEKDSSLQLSVSGGADNYRKEIIQKNWLNKSDSYNVFLLKAKSEGFPSLIASSIDNGFDNKSLGGSYTSKKSKTETDVSTWISKGRAEYLDFQSNPSSQDYENSIHSFNFKFKHKEPYLLYLNLAASKDLINQNQFNYINQKDTTETDNQNVQFMVYSPSGKDFSYIVGYEQEKQKVNYSSFGTRFRKNIKTTSFFIENTIQLNKSSVGINVRFSDHDSYGINKSWNIGYKRAFNQKWVFRFNSGSAFRSPNSSELYGYGSNLNLKPEISLGQEVALEKIADDSIISLVAFNNKIKDLINFDFDENVLKNISQSTNRGLEVRYIWKNKTINGRFLLRYQNPKDNLGLQLLRRSKKSLSANIYRDFSLGTLNLNLSAFGKKRDFGNLPLPKYHLFNLSFIRQISDQMDITIRLENIFDKEYFTASGYNGYYQNQGRSLWLNATYEIRE</sequence>
<keyword evidence="7" id="KW-0472">Membrane</keyword>
<dbReference type="InterPro" id="IPR000531">
    <property type="entry name" value="Beta-barrel_TonB"/>
</dbReference>
<evidence type="ECO:0000256" key="5">
    <source>
        <dbReference type="ARBA" id="ARBA00023065"/>
    </source>
</evidence>
<name>A0A381ZJ85_9ZZZZ</name>
<evidence type="ECO:0000259" key="9">
    <source>
        <dbReference type="Pfam" id="PF00593"/>
    </source>
</evidence>
<evidence type="ECO:0000313" key="11">
    <source>
        <dbReference type="EMBL" id="SVA89194.1"/>
    </source>
</evidence>
<keyword evidence="2" id="KW-0813">Transport</keyword>
<dbReference type="GO" id="GO:0015889">
    <property type="term" value="P:cobalamin transport"/>
    <property type="evidence" value="ECO:0007669"/>
    <property type="project" value="TreeGrafter"/>
</dbReference>
<evidence type="ECO:0000256" key="4">
    <source>
        <dbReference type="ARBA" id="ARBA00022729"/>
    </source>
</evidence>
<dbReference type="InterPro" id="IPR036942">
    <property type="entry name" value="Beta-barrel_TonB_sf"/>
</dbReference>
<dbReference type="AlphaFoldDB" id="A0A381ZJ85"/>
<keyword evidence="8" id="KW-0998">Cell outer membrane</keyword>
<dbReference type="PANTHER" id="PTHR30069">
    <property type="entry name" value="TONB-DEPENDENT OUTER MEMBRANE RECEPTOR"/>
    <property type="match status" value="1"/>
</dbReference>
<evidence type="ECO:0000256" key="1">
    <source>
        <dbReference type="ARBA" id="ARBA00004571"/>
    </source>
</evidence>
<feature type="domain" description="TonB-dependent receptor plug" evidence="10">
    <location>
        <begin position="39"/>
        <end position="144"/>
    </location>
</feature>